<reference evidence="13 14" key="1">
    <citation type="submission" date="2019-03" db="EMBL/GenBank/DDBJ databases">
        <title>Genomic Encyclopedia of Type Strains, Phase IV (KMG-IV): sequencing the most valuable type-strain genomes for metagenomic binning, comparative biology and taxonomic classification.</title>
        <authorList>
            <person name="Goeker M."/>
        </authorList>
    </citation>
    <scope>NUCLEOTIDE SEQUENCE [LARGE SCALE GENOMIC DNA]</scope>
    <source>
        <strain evidence="13 14">DSM 19345</strain>
    </source>
</reference>
<evidence type="ECO:0000256" key="2">
    <source>
        <dbReference type="ARBA" id="ARBA00022679"/>
    </source>
</evidence>
<dbReference type="InterPro" id="IPR013785">
    <property type="entry name" value="Aldolase_TIM"/>
</dbReference>
<evidence type="ECO:0000313" key="13">
    <source>
        <dbReference type="EMBL" id="TCT10035.1"/>
    </source>
</evidence>
<dbReference type="Pfam" id="PF02581">
    <property type="entry name" value="TMP-TENI"/>
    <property type="match status" value="1"/>
</dbReference>
<comment type="cofactor">
    <cofactor evidence="9">
        <name>Mg(2+)</name>
        <dbReference type="ChEBI" id="CHEBI:18420"/>
    </cofactor>
    <text evidence="9">Binds 1 Mg(2+) ion per subunit.</text>
</comment>
<keyword evidence="14" id="KW-1185">Reference proteome</keyword>
<dbReference type="GO" id="GO:0000287">
    <property type="term" value="F:magnesium ion binding"/>
    <property type="evidence" value="ECO:0007669"/>
    <property type="project" value="UniProtKB-UniRule"/>
</dbReference>
<dbReference type="PANTHER" id="PTHR20857:SF15">
    <property type="entry name" value="THIAMINE-PHOSPHATE SYNTHASE"/>
    <property type="match status" value="1"/>
</dbReference>
<evidence type="ECO:0000256" key="8">
    <source>
        <dbReference type="ARBA" id="ARBA00047883"/>
    </source>
</evidence>
<dbReference type="Proteomes" id="UP000295678">
    <property type="component" value="Unassembled WGS sequence"/>
</dbReference>
<dbReference type="UniPathway" id="UPA00060">
    <property type="reaction ID" value="UER00141"/>
</dbReference>
<evidence type="ECO:0000259" key="12">
    <source>
        <dbReference type="Pfam" id="PF02581"/>
    </source>
</evidence>
<keyword evidence="3 9" id="KW-0479">Metal-binding</keyword>
<comment type="catalytic activity">
    <reaction evidence="7 9 10">
        <text>2-(2-carboxy-4-methylthiazol-5-yl)ethyl phosphate + 4-amino-2-methyl-5-(diphosphooxymethyl)pyrimidine + 2 H(+) = thiamine phosphate + CO2 + diphosphate</text>
        <dbReference type="Rhea" id="RHEA:47848"/>
        <dbReference type="ChEBI" id="CHEBI:15378"/>
        <dbReference type="ChEBI" id="CHEBI:16526"/>
        <dbReference type="ChEBI" id="CHEBI:33019"/>
        <dbReference type="ChEBI" id="CHEBI:37575"/>
        <dbReference type="ChEBI" id="CHEBI:57841"/>
        <dbReference type="ChEBI" id="CHEBI:62890"/>
        <dbReference type="EC" id="2.5.1.3"/>
    </reaction>
</comment>
<evidence type="ECO:0000256" key="1">
    <source>
        <dbReference type="ARBA" id="ARBA00005165"/>
    </source>
</evidence>
<gene>
    <name evidence="9" type="primary">thiE</name>
    <name evidence="13" type="ORF">EDC22_106230</name>
</gene>
<dbReference type="GO" id="GO:0009228">
    <property type="term" value="P:thiamine biosynthetic process"/>
    <property type="evidence" value="ECO:0007669"/>
    <property type="project" value="UniProtKB-KW"/>
</dbReference>
<evidence type="ECO:0000256" key="7">
    <source>
        <dbReference type="ARBA" id="ARBA00047851"/>
    </source>
</evidence>
<dbReference type="RefSeq" id="WP_245499731.1">
    <property type="nucleotide sequence ID" value="NZ_SMAK01000006.1"/>
</dbReference>
<dbReference type="Gene3D" id="3.20.20.70">
    <property type="entry name" value="Aldolase class I"/>
    <property type="match status" value="1"/>
</dbReference>
<comment type="catalytic activity">
    <reaction evidence="6 9 10">
        <text>4-methyl-5-(2-phosphooxyethyl)-thiazole + 4-amino-2-methyl-5-(diphosphooxymethyl)pyrimidine + H(+) = thiamine phosphate + diphosphate</text>
        <dbReference type="Rhea" id="RHEA:22328"/>
        <dbReference type="ChEBI" id="CHEBI:15378"/>
        <dbReference type="ChEBI" id="CHEBI:33019"/>
        <dbReference type="ChEBI" id="CHEBI:37575"/>
        <dbReference type="ChEBI" id="CHEBI:57841"/>
        <dbReference type="ChEBI" id="CHEBI:58296"/>
        <dbReference type="EC" id="2.5.1.3"/>
    </reaction>
</comment>
<feature type="binding site" evidence="9">
    <location>
        <position position="70"/>
    </location>
    <ligand>
        <name>4-amino-2-methyl-5-(diphosphooxymethyl)pyrimidine</name>
        <dbReference type="ChEBI" id="CHEBI:57841"/>
    </ligand>
</feature>
<dbReference type="EC" id="2.5.1.3" evidence="9"/>
<evidence type="ECO:0000256" key="9">
    <source>
        <dbReference type="HAMAP-Rule" id="MF_00097"/>
    </source>
</evidence>
<evidence type="ECO:0000256" key="3">
    <source>
        <dbReference type="ARBA" id="ARBA00022723"/>
    </source>
</evidence>
<keyword evidence="2 9" id="KW-0808">Transferase</keyword>
<dbReference type="SUPFAM" id="SSF51391">
    <property type="entry name" value="Thiamin phosphate synthase"/>
    <property type="match status" value="1"/>
</dbReference>
<feature type="binding site" evidence="9">
    <location>
        <position position="71"/>
    </location>
    <ligand>
        <name>Mg(2+)</name>
        <dbReference type="ChEBI" id="CHEBI:18420"/>
    </ligand>
</feature>
<dbReference type="NCBIfam" id="TIGR00693">
    <property type="entry name" value="thiE"/>
    <property type="match status" value="1"/>
</dbReference>
<sequence length="222" mass="22165">MKPFDLSVYLVTDTRLCGARGVAETVRLAVAGGATLVQLRDSAAPIREILALAETLVAMLRPLGVPLLVNDRVDVAMAAGADGVHLGQTDMPASAARRLMGEDAIIGLSVGNPAEFAAARDDLHAVDYLGTGPFRATATKDDAGAAIGPAGIATVTALCRLPVVAIGGIDATCAGEAIRAGADGVAAVSAICAAGDPEAATRAIADAVRTARAAVHPAPTPD</sequence>
<dbReference type="EMBL" id="SMAK01000006">
    <property type="protein sequence ID" value="TCT10035.1"/>
    <property type="molecule type" value="Genomic_DNA"/>
</dbReference>
<comment type="pathway">
    <text evidence="1 9 11">Cofactor biosynthesis; thiamine diphosphate biosynthesis; thiamine phosphate from 4-amino-2-methyl-5-diphosphomethylpyrimidine and 4-methyl-5-(2-phosphoethyl)-thiazole: step 1/1.</text>
</comment>
<dbReference type="AlphaFoldDB" id="A0A4R3MEN9"/>
<feature type="binding site" evidence="9">
    <location>
        <position position="168"/>
    </location>
    <ligand>
        <name>2-[(2R,5Z)-2-carboxy-4-methylthiazol-5(2H)-ylidene]ethyl phosphate</name>
        <dbReference type="ChEBI" id="CHEBI:62899"/>
    </ligand>
</feature>
<evidence type="ECO:0000256" key="11">
    <source>
        <dbReference type="RuleBase" id="RU004253"/>
    </source>
</evidence>
<feature type="binding site" evidence="9">
    <location>
        <begin position="137"/>
        <end position="139"/>
    </location>
    <ligand>
        <name>2-[(2R,5Z)-2-carboxy-4-methylthiazol-5(2H)-ylidene]ethyl phosphate</name>
        <dbReference type="ChEBI" id="CHEBI:62899"/>
    </ligand>
</feature>
<dbReference type="InterPro" id="IPR022998">
    <property type="entry name" value="ThiamineP_synth_TenI"/>
</dbReference>
<comment type="function">
    <text evidence="9">Condenses 4-methyl-5-(beta-hydroxyethyl)thiazole monophosphate (THZ-P) and 2-methyl-4-amino-5-hydroxymethyl pyrimidine pyrophosphate (HMP-PP) to form thiamine monophosphate (TMP).</text>
</comment>
<feature type="domain" description="Thiamine phosphate synthase/TenI" evidence="12">
    <location>
        <begin position="8"/>
        <end position="191"/>
    </location>
</feature>
<feature type="binding site" evidence="9">
    <location>
        <position position="140"/>
    </location>
    <ligand>
        <name>4-amino-2-methyl-5-(diphosphooxymethyl)pyrimidine</name>
        <dbReference type="ChEBI" id="CHEBI:57841"/>
    </ligand>
</feature>
<dbReference type="InterPro" id="IPR034291">
    <property type="entry name" value="TMP_synthase"/>
</dbReference>
<evidence type="ECO:0000256" key="10">
    <source>
        <dbReference type="RuleBase" id="RU003826"/>
    </source>
</evidence>
<feature type="binding site" evidence="9">
    <location>
        <position position="90"/>
    </location>
    <ligand>
        <name>Mg(2+)</name>
        <dbReference type="ChEBI" id="CHEBI:18420"/>
    </ligand>
</feature>
<comment type="similarity">
    <text evidence="9 10">Belongs to the thiamine-phosphate synthase family.</text>
</comment>
<evidence type="ECO:0000256" key="5">
    <source>
        <dbReference type="ARBA" id="ARBA00022977"/>
    </source>
</evidence>
<dbReference type="GO" id="GO:0005737">
    <property type="term" value="C:cytoplasm"/>
    <property type="evidence" value="ECO:0007669"/>
    <property type="project" value="TreeGrafter"/>
</dbReference>
<dbReference type="PANTHER" id="PTHR20857">
    <property type="entry name" value="THIAMINE-PHOSPHATE PYROPHOSPHORYLASE"/>
    <property type="match status" value="1"/>
</dbReference>
<dbReference type="HAMAP" id="MF_00097">
    <property type="entry name" value="TMP_synthase"/>
    <property type="match status" value="1"/>
</dbReference>
<dbReference type="CDD" id="cd00564">
    <property type="entry name" value="TMP_TenI"/>
    <property type="match status" value="1"/>
</dbReference>
<proteinExistence type="inferred from homology"/>
<dbReference type="InterPro" id="IPR036206">
    <property type="entry name" value="ThiamineP_synth_sf"/>
</dbReference>
<dbReference type="GO" id="GO:0009229">
    <property type="term" value="P:thiamine diphosphate biosynthetic process"/>
    <property type="evidence" value="ECO:0007669"/>
    <property type="project" value="UniProtKB-UniRule"/>
</dbReference>
<comment type="catalytic activity">
    <reaction evidence="8 9 10">
        <text>2-[(2R,5Z)-2-carboxy-4-methylthiazol-5(2H)-ylidene]ethyl phosphate + 4-amino-2-methyl-5-(diphosphooxymethyl)pyrimidine + 2 H(+) = thiamine phosphate + CO2 + diphosphate</text>
        <dbReference type="Rhea" id="RHEA:47844"/>
        <dbReference type="ChEBI" id="CHEBI:15378"/>
        <dbReference type="ChEBI" id="CHEBI:16526"/>
        <dbReference type="ChEBI" id="CHEBI:33019"/>
        <dbReference type="ChEBI" id="CHEBI:37575"/>
        <dbReference type="ChEBI" id="CHEBI:57841"/>
        <dbReference type="ChEBI" id="CHEBI:62899"/>
        <dbReference type="EC" id="2.5.1.3"/>
    </reaction>
</comment>
<feature type="binding site" evidence="9">
    <location>
        <begin position="188"/>
        <end position="189"/>
    </location>
    <ligand>
        <name>2-[(2R,5Z)-2-carboxy-4-methylthiazol-5(2H)-ylidene]ethyl phosphate</name>
        <dbReference type="ChEBI" id="CHEBI:62899"/>
    </ligand>
</feature>
<name>A0A4R3MEN9_9HYPH</name>
<protein>
    <recommendedName>
        <fullName evidence="9">Thiamine-phosphate synthase</fullName>
        <shortName evidence="9">TP synthase</shortName>
        <shortName evidence="9">TPS</shortName>
        <ecNumber evidence="9">2.5.1.3</ecNumber>
    </recommendedName>
    <alternativeName>
        <fullName evidence="9">Thiamine-phosphate pyrophosphorylase</fullName>
        <shortName evidence="9">TMP pyrophosphorylase</shortName>
        <shortName evidence="9">TMP-PPase</shortName>
    </alternativeName>
</protein>
<evidence type="ECO:0000256" key="6">
    <source>
        <dbReference type="ARBA" id="ARBA00047334"/>
    </source>
</evidence>
<feature type="binding site" evidence="9">
    <location>
        <position position="109"/>
    </location>
    <ligand>
        <name>4-amino-2-methyl-5-(diphosphooxymethyl)pyrimidine</name>
        <dbReference type="ChEBI" id="CHEBI:57841"/>
    </ligand>
</feature>
<comment type="caution">
    <text evidence="13">The sequence shown here is derived from an EMBL/GenBank/DDBJ whole genome shotgun (WGS) entry which is preliminary data.</text>
</comment>
<keyword evidence="4 9" id="KW-0460">Magnesium</keyword>
<organism evidence="13 14">
    <name type="scientific">Tepidamorphus gemmatus</name>
    <dbReference type="NCBI Taxonomy" id="747076"/>
    <lineage>
        <taxon>Bacteria</taxon>
        <taxon>Pseudomonadati</taxon>
        <taxon>Pseudomonadota</taxon>
        <taxon>Alphaproteobacteria</taxon>
        <taxon>Hyphomicrobiales</taxon>
        <taxon>Tepidamorphaceae</taxon>
        <taxon>Tepidamorphus</taxon>
    </lineage>
</organism>
<keyword evidence="5 9" id="KW-0784">Thiamine biosynthesis</keyword>
<comment type="caution">
    <text evidence="9">Lacks conserved residue(s) required for the propagation of feature annotation.</text>
</comment>
<dbReference type="GO" id="GO:0004789">
    <property type="term" value="F:thiamine-phosphate diphosphorylase activity"/>
    <property type="evidence" value="ECO:0007669"/>
    <property type="project" value="UniProtKB-UniRule"/>
</dbReference>
<evidence type="ECO:0000313" key="14">
    <source>
        <dbReference type="Proteomes" id="UP000295678"/>
    </source>
</evidence>
<evidence type="ECO:0000256" key="4">
    <source>
        <dbReference type="ARBA" id="ARBA00022842"/>
    </source>
</evidence>
<accession>A0A4R3MEN9</accession>